<keyword evidence="5 7" id="KW-1133">Transmembrane helix</keyword>
<keyword evidence="11" id="KW-1185">Reference proteome</keyword>
<evidence type="ECO:0000256" key="4">
    <source>
        <dbReference type="ARBA" id="ARBA00022692"/>
    </source>
</evidence>
<dbReference type="GO" id="GO:0005886">
    <property type="term" value="C:plasma membrane"/>
    <property type="evidence" value="ECO:0007669"/>
    <property type="project" value="UniProtKB-SubCell"/>
</dbReference>
<feature type="transmembrane region" description="Helical" evidence="7">
    <location>
        <begin position="193"/>
        <end position="210"/>
    </location>
</feature>
<evidence type="ECO:0000256" key="7">
    <source>
        <dbReference type="SAM" id="Phobius"/>
    </source>
</evidence>
<gene>
    <name evidence="9" type="ORF">AWC04_07055</name>
    <name evidence="10" type="ORF">AWC04_07090</name>
</gene>
<dbReference type="InterPro" id="IPR044049">
    <property type="entry name" value="EccD_transm"/>
</dbReference>
<keyword evidence="6 7" id="KW-0472">Membrane</keyword>
<dbReference type="NCBIfam" id="TIGR03920">
    <property type="entry name" value="T7SS_EccD"/>
    <property type="match status" value="1"/>
</dbReference>
<proteinExistence type="inferred from homology"/>
<dbReference type="InterPro" id="IPR006707">
    <property type="entry name" value="T7SS_EccD"/>
</dbReference>
<keyword evidence="3" id="KW-1003">Cell membrane</keyword>
<accession>A0A1X1RGL0</accession>
<evidence type="ECO:0000256" key="2">
    <source>
        <dbReference type="ARBA" id="ARBA00006162"/>
    </source>
</evidence>
<dbReference type="PIRSF" id="PIRSF017804">
    <property type="entry name" value="Secretion_EccD1"/>
    <property type="match status" value="1"/>
</dbReference>
<evidence type="ECO:0000313" key="10">
    <source>
        <dbReference type="EMBL" id="ORV05300.1"/>
    </source>
</evidence>
<evidence type="ECO:0000256" key="6">
    <source>
        <dbReference type="ARBA" id="ARBA00023136"/>
    </source>
</evidence>
<dbReference type="Pfam" id="PF08817">
    <property type="entry name" value="YukD"/>
    <property type="match status" value="1"/>
</dbReference>
<comment type="similarity">
    <text evidence="2">Belongs to the EccD/Snm4 family.</text>
</comment>
<protein>
    <submittedName>
        <fullName evidence="9">Type VII secretion integral membrane protein EccD</fullName>
    </submittedName>
</protein>
<feature type="transmembrane region" description="Helical" evidence="7">
    <location>
        <begin position="168"/>
        <end position="186"/>
    </location>
</feature>
<feature type="domain" description="EccD-like transmembrane" evidence="8">
    <location>
        <begin position="195"/>
        <end position="477"/>
    </location>
</feature>
<feature type="transmembrane region" description="Helical" evidence="7">
    <location>
        <begin position="141"/>
        <end position="162"/>
    </location>
</feature>
<name>A0A1X1RGL0_MYCFA</name>
<sequence length="480" mass="48947">MTQTLDNPVLPAPVLPIVRVAVLAERRIVEIALPTEVPLREVMPAVERLVHLDDDSAESAESAETAAPTARRRSLAPIGGAPYSLDASLDTVGVVDGDLLALVPVPAGPAAPGVVEDIADAAVILSRSRLTGWGIDRIRTLARAAAVLLLLAVTGVGVAYRLSAGSVTGLYVVSAAAAIAVLTALTLRDRRDVPAVAALVPIAAAFTLAVPGEFGAAQLLLGAAGVTAWAAINVILSARRTALFTAVAVVGAALSVTAGIAVLWPGLPLATLGAGLILAALLVTVQAAGLSAVWARLPLPVIPAPGDPVPAAPSRSVLADLPRRVERADAHQSGLLAAAVALTVLGSLAVVVPVAGQAPAGVWAWYLVGGTSLASVLRARVWDSAVCKTWLLSQPFLLAVALLGLFVWQADYASALWTLVALAVLTGGWLIVAGNPRLADPDGYSLPIRRLVGFLSAGVDASLIPVIAYLVGIFALVLQR</sequence>
<feature type="transmembrane region" description="Helical" evidence="7">
    <location>
        <begin position="414"/>
        <end position="433"/>
    </location>
</feature>
<feature type="transmembrane region" description="Helical" evidence="7">
    <location>
        <begin position="360"/>
        <end position="377"/>
    </location>
</feature>
<feature type="transmembrane region" description="Helical" evidence="7">
    <location>
        <begin position="243"/>
        <end position="264"/>
    </location>
</feature>
<dbReference type="InterPro" id="IPR024962">
    <property type="entry name" value="YukD-like"/>
</dbReference>
<dbReference type="Gene3D" id="3.10.20.90">
    <property type="entry name" value="Phosphatidylinositol 3-kinase Catalytic Subunit, Chain A, domain 1"/>
    <property type="match status" value="1"/>
</dbReference>
<dbReference type="STRING" id="1793.AWC04_07055"/>
<evidence type="ECO:0000259" key="8">
    <source>
        <dbReference type="Pfam" id="PF19053"/>
    </source>
</evidence>
<evidence type="ECO:0000256" key="1">
    <source>
        <dbReference type="ARBA" id="ARBA00004651"/>
    </source>
</evidence>
<keyword evidence="4 7" id="KW-0812">Transmembrane</keyword>
<evidence type="ECO:0000256" key="5">
    <source>
        <dbReference type="ARBA" id="ARBA00022989"/>
    </source>
</evidence>
<organism evidence="9 11">
    <name type="scientific">Mycolicibacterium fallax</name>
    <name type="common">Mycobacterium fallax</name>
    <dbReference type="NCBI Taxonomy" id="1793"/>
    <lineage>
        <taxon>Bacteria</taxon>
        <taxon>Bacillati</taxon>
        <taxon>Actinomycetota</taxon>
        <taxon>Actinomycetes</taxon>
        <taxon>Mycobacteriales</taxon>
        <taxon>Mycobacteriaceae</taxon>
        <taxon>Mycolicibacterium</taxon>
    </lineage>
</organism>
<evidence type="ECO:0000313" key="11">
    <source>
        <dbReference type="Proteomes" id="UP000193484"/>
    </source>
</evidence>
<dbReference type="AlphaFoldDB" id="A0A1X1RGL0"/>
<feature type="transmembrane region" description="Helical" evidence="7">
    <location>
        <begin position="454"/>
        <end position="478"/>
    </location>
</feature>
<feature type="transmembrane region" description="Helical" evidence="7">
    <location>
        <begin position="270"/>
        <end position="295"/>
    </location>
</feature>
<feature type="transmembrane region" description="Helical" evidence="7">
    <location>
        <begin position="333"/>
        <end position="354"/>
    </location>
</feature>
<dbReference type="EMBL" id="LQOJ01000025">
    <property type="protein sequence ID" value="ORV05300.1"/>
    <property type="molecule type" value="Genomic_DNA"/>
</dbReference>
<comment type="subcellular location">
    <subcellularLocation>
        <location evidence="1">Cell membrane</location>
        <topology evidence="1">Multi-pass membrane protein</topology>
    </subcellularLocation>
</comment>
<evidence type="ECO:0000313" key="9">
    <source>
        <dbReference type="EMBL" id="ORV05293.1"/>
    </source>
</evidence>
<feature type="transmembrane region" description="Helical" evidence="7">
    <location>
        <begin position="216"/>
        <end position="236"/>
    </location>
</feature>
<feature type="transmembrane region" description="Helical" evidence="7">
    <location>
        <begin position="389"/>
        <end position="408"/>
    </location>
</feature>
<dbReference type="EMBL" id="LQOJ01000025">
    <property type="protein sequence ID" value="ORV05293.1"/>
    <property type="molecule type" value="Genomic_DNA"/>
</dbReference>
<comment type="caution">
    <text evidence="9">The sequence shown here is derived from an EMBL/GenBank/DDBJ whole genome shotgun (WGS) entry which is preliminary data.</text>
</comment>
<dbReference type="Pfam" id="PF19053">
    <property type="entry name" value="EccD"/>
    <property type="match status" value="1"/>
</dbReference>
<evidence type="ECO:0000256" key="3">
    <source>
        <dbReference type="ARBA" id="ARBA00022475"/>
    </source>
</evidence>
<dbReference type="Proteomes" id="UP000193484">
    <property type="component" value="Unassembled WGS sequence"/>
</dbReference>
<reference evidence="9 11" key="1">
    <citation type="submission" date="2016-01" db="EMBL/GenBank/DDBJ databases">
        <title>The new phylogeny of the genus Mycobacterium.</title>
        <authorList>
            <person name="Tarcisio F."/>
            <person name="Conor M."/>
            <person name="Antonella G."/>
            <person name="Elisabetta G."/>
            <person name="Giulia F.S."/>
            <person name="Sara T."/>
            <person name="Anna F."/>
            <person name="Clotilde B."/>
            <person name="Roberto B."/>
            <person name="Veronica D.S."/>
            <person name="Fabio R."/>
            <person name="Monica P."/>
            <person name="Olivier J."/>
            <person name="Enrico T."/>
            <person name="Nicola S."/>
        </authorList>
    </citation>
    <scope>NUCLEOTIDE SEQUENCE [LARGE SCALE GENOMIC DNA]</scope>
    <source>
        <strain evidence="9 11">DSM 44179</strain>
    </source>
</reference>